<keyword evidence="1" id="KW-1185">Reference proteome</keyword>
<dbReference type="Proteomes" id="UP000694924">
    <property type="component" value="Unplaced"/>
</dbReference>
<dbReference type="RefSeq" id="XP_015177788.1">
    <property type="nucleotide sequence ID" value="XM_015322302.1"/>
</dbReference>
<reference evidence="2 3" key="1">
    <citation type="submission" date="2025-05" db="UniProtKB">
        <authorList>
            <consortium name="RefSeq"/>
        </authorList>
    </citation>
    <scope>IDENTIFICATION</scope>
    <source>
        <tissue evidence="2 3">Whole body</tissue>
    </source>
</reference>
<sequence>MITTKESNCAYMSITIIEKHPNQESVEIFQNQASIRSNKIAEYADRTFLKNLFKELLFESCEDCEKMAAVPQAAFAACKVRCNEQHDDNNMISPIEGKEKASKENIFNGRLYPEGLELTPLKYNSKLMNSIWGLYNRYSVHNFKKNTDAEKGFLATAWQTVYSNSSSIMSAPVVSASTTMETPQIVDTNNSI</sequence>
<evidence type="ECO:0000313" key="2">
    <source>
        <dbReference type="RefSeq" id="XP_015177788.1"/>
    </source>
</evidence>
<evidence type="ECO:0000313" key="1">
    <source>
        <dbReference type="Proteomes" id="UP000694924"/>
    </source>
</evidence>
<gene>
    <name evidence="2 3" type="primary">LOC107067094</name>
</gene>
<organism evidence="1 2">
    <name type="scientific">Polistes dominula</name>
    <name type="common">European paper wasp</name>
    <name type="synonym">Vespa dominula</name>
    <dbReference type="NCBI Taxonomy" id="743375"/>
    <lineage>
        <taxon>Eukaryota</taxon>
        <taxon>Metazoa</taxon>
        <taxon>Ecdysozoa</taxon>
        <taxon>Arthropoda</taxon>
        <taxon>Hexapoda</taxon>
        <taxon>Insecta</taxon>
        <taxon>Pterygota</taxon>
        <taxon>Neoptera</taxon>
        <taxon>Endopterygota</taxon>
        <taxon>Hymenoptera</taxon>
        <taxon>Apocrita</taxon>
        <taxon>Aculeata</taxon>
        <taxon>Vespoidea</taxon>
        <taxon>Vespidae</taxon>
        <taxon>Polistinae</taxon>
        <taxon>Polistini</taxon>
        <taxon>Polistes</taxon>
    </lineage>
</organism>
<dbReference type="GeneID" id="107067094"/>
<dbReference type="RefSeq" id="XP_015177789.1">
    <property type="nucleotide sequence ID" value="XM_015322303.1"/>
</dbReference>
<name>A0ABM1IC51_POLDO</name>
<accession>A0ABM1IC51</accession>
<proteinExistence type="predicted"/>
<protein>
    <submittedName>
        <fullName evidence="2 3">Uncharacterized protein LOC107067094</fullName>
    </submittedName>
</protein>
<evidence type="ECO:0000313" key="3">
    <source>
        <dbReference type="RefSeq" id="XP_015177789.1"/>
    </source>
</evidence>